<dbReference type="AlphaFoldDB" id="K6YDW2"/>
<evidence type="ECO:0000313" key="2">
    <source>
        <dbReference type="Proteomes" id="UP000006334"/>
    </source>
</evidence>
<proteinExistence type="predicted"/>
<evidence type="ECO:0000313" key="1">
    <source>
        <dbReference type="EMBL" id="GAC16342.1"/>
    </source>
</evidence>
<organism evidence="1 2">
    <name type="scientific">Aliiglaciecola lipolytica E3</name>
    <dbReference type="NCBI Taxonomy" id="1127673"/>
    <lineage>
        <taxon>Bacteria</taxon>
        <taxon>Pseudomonadati</taxon>
        <taxon>Pseudomonadota</taxon>
        <taxon>Gammaproteobacteria</taxon>
        <taxon>Alteromonadales</taxon>
        <taxon>Alteromonadaceae</taxon>
        <taxon>Aliiglaciecola</taxon>
    </lineage>
</organism>
<dbReference type="Proteomes" id="UP000006334">
    <property type="component" value="Unassembled WGS sequence"/>
</dbReference>
<dbReference type="EMBL" id="BAEN01000068">
    <property type="protein sequence ID" value="GAC16342.1"/>
    <property type="molecule type" value="Genomic_DNA"/>
</dbReference>
<name>K6YDW2_9ALTE</name>
<comment type="caution">
    <text evidence="1">The sequence shown here is derived from an EMBL/GenBank/DDBJ whole genome shotgun (WGS) entry which is preliminary data.</text>
</comment>
<protein>
    <submittedName>
        <fullName evidence="1">Uncharacterized protein</fullName>
    </submittedName>
</protein>
<sequence>MIFEWSVLQNLYYFEVLELAAMSYQLEKLKDTEPTKSQPAD</sequence>
<gene>
    <name evidence="1" type="ORF">GLIP_3731</name>
</gene>
<keyword evidence="2" id="KW-1185">Reference proteome</keyword>
<accession>K6YDW2</accession>
<reference evidence="1 2" key="1">
    <citation type="journal article" date="2017" name="Antonie Van Leeuwenhoek">
        <title>Rhizobium rhizosphaerae sp. nov., a novel species isolated from rice rhizosphere.</title>
        <authorList>
            <person name="Zhao J.J."/>
            <person name="Zhang J."/>
            <person name="Zhang R.J."/>
            <person name="Zhang C.W."/>
            <person name="Yin H.Q."/>
            <person name="Zhang X.X."/>
        </authorList>
    </citation>
    <scope>NUCLEOTIDE SEQUENCE [LARGE SCALE GENOMIC DNA]</scope>
    <source>
        <strain evidence="1 2">E3</strain>
    </source>
</reference>
<dbReference type="STRING" id="1127673.GLIP_3731"/>